<feature type="compositionally biased region" description="Basic and acidic residues" evidence="1">
    <location>
        <begin position="71"/>
        <end position="85"/>
    </location>
</feature>
<dbReference type="AlphaFoldDB" id="A0A9W4E844"/>
<proteinExistence type="predicted"/>
<feature type="compositionally biased region" description="Basic and acidic residues" evidence="1">
    <location>
        <begin position="271"/>
        <end position="285"/>
    </location>
</feature>
<evidence type="ECO:0000313" key="3">
    <source>
        <dbReference type="Proteomes" id="UP001152519"/>
    </source>
</evidence>
<name>A0A9W4E844_9ACTN</name>
<evidence type="ECO:0000256" key="1">
    <source>
        <dbReference type="SAM" id="MobiDB-lite"/>
    </source>
</evidence>
<evidence type="ECO:0000313" key="2">
    <source>
        <dbReference type="EMBL" id="CAG6395019.1"/>
    </source>
</evidence>
<organism evidence="2 3">
    <name type="scientific">Actinacidiphila cocklensis</name>
    <dbReference type="NCBI Taxonomy" id="887465"/>
    <lineage>
        <taxon>Bacteria</taxon>
        <taxon>Bacillati</taxon>
        <taxon>Actinomycetota</taxon>
        <taxon>Actinomycetes</taxon>
        <taxon>Kitasatosporales</taxon>
        <taxon>Streptomycetaceae</taxon>
        <taxon>Actinacidiphila</taxon>
    </lineage>
</organism>
<feature type="region of interest" description="Disordered" evidence="1">
    <location>
        <begin position="255"/>
        <end position="304"/>
    </location>
</feature>
<protein>
    <submittedName>
        <fullName evidence="2">Uncharacterized protein</fullName>
    </submittedName>
</protein>
<dbReference type="Proteomes" id="UP001152519">
    <property type="component" value="Unassembled WGS sequence"/>
</dbReference>
<feature type="compositionally biased region" description="Basic residues" evidence="1">
    <location>
        <begin position="289"/>
        <end position="304"/>
    </location>
</feature>
<gene>
    <name evidence="2" type="ORF">SCOCK_30252</name>
</gene>
<comment type="caution">
    <text evidence="2">The sequence shown here is derived from an EMBL/GenBank/DDBJ whole genome shotgun (WGS) entry which is preliminary data.</text>
</comment>
<keyword evidence="3" id="KW-1185">Reference proteome</keyword>
<reference evidence="2" key="1">
    <citation type="submission" date="2021-05" db="EMBL/GenBank/DDBJ databases">
        <authorList>
            <person name="Arsene-Ploetze F."/>
        </authorList>
    </citation>
    <scope>NUCLEOTIDE SEQUENCE</scope>
    <source>
        <strain evidence="2">DSM 42138</strain>
    </source>
</reference>
<dbReference type="EMBL" id="CAJSLV010000059">
    <property type="protein sequence ID" value="CAG6395019.1"/>
    <property type="molecule type" value="Genomic_DNA"/>
</dbReference>
<feature type="region of interest" description="Disordered" evidence="1">
    <location>
        <begin position="1"/>
        <end position="100"/>
    </location>
</feature>
<sequence length="304" mass="33709">MEAVESAEWRSVCPGGRGAGSLRSARAEGRGPRGGRRTVRDQAHLGSPRRGHEGVGVPVGAQARPARLRRAREAGAGEGDGERRRGGARPVAQAQRHRLGRLRHRRRPVRGGRRCRPVRLRRSHGERLHLLRGRPLLQHRRLHGGAAGGQRPPPHAGFRHSGHTALEMVELRADGRRLAEYGGALLRDAGVRRQPAGLLPPGAHRPAGQPADLGSRCRRLRAVPGLRAPRVRRDLPSLTALPALAEPRLVDRRREPARLRPLHGLGAGRLHPREYRKPGQRHDRQLGNPRRRAVLLRRRRPPAR</sequence>
<accession>A0A9W4E844</accession>